<gene>
    <name evidence="1" type="ORF">SAMN02982985_02903</name>
</gene>
<name>A0A1I4NF55_9BURK</name>
<dbReference type="RefSeq" id="WP_093388404.1">
    <property type="nucleotide sequence ID" value="NZ_FOTW01000013.1"/>
</dbReference>
<accession>A0A1I4NF55</accession>
<evidence type="ECO:0000313" key="1">
    <source>
        <dbReference type="EMBL" id="SFM13937.1"/>
    </source>
</evidence>
<dbReference type="OrthoDB" id="8776443at2"/>
<evidence type="ECO:0000313" key="2">
    <source>
        <dbReference type="Proteomes" id="UP000199470"/>
    </source>
</evidence>
<dbReference type="EMBL" id="FOTW01000013">
    <property type="protein sequence ID" value="SFM13937.1"/>
    <property type="molecule type" value="Genomic_DNA"/>
</dbReference>
<sequence>MRPSSISVSIVQLLRTVKKIELGMRSIGLPSFLARLPVGCLCWYYCKLLDEKIARIGRIGEKIRRWRGTLQEMGREGPAQTELIDIDKGLHADLESTRKVLWELREVCLDVARMFERLGFSSAGLLRRQHAFLRVLEDSYSSAGVMQELLATHDQVAIALLRQQQSAGAGA</sequence>
<reference evidence="1 2" key="1">
    <citation type="submission" date="2016-10" db="EMBL/GenBank/DDBJ databases">
        <authorList>
            <person name="de Groot N.N."/>
        </authorList>
    </citation>
    <scope>NUCLEOTIDE SEQUENCE [LARGE SCALE GENOMIC DNA]</scope>
    <source>
        <strain evidence="1 2">ATCC 43154</strain>
    </source>
</reference>
<protein>
    <submittedName>
        <fullName evidence="1">Uncharacterized protein</fullName>
    </submittedName>
</protein>
<keyword evidence="2" id="KW-1185">Reference proteome</keyword>
<organism evidence="1 2">
    <name type="scientific">Rugamonas rubra</name>
    <dbReference type="NCBI Taxonomy" id="758825"/>
    <lineage>
        <taxon>Bacteria</taxon>
        <taxon>Pseudomonadati</taxon>
        <taxon>Pseudomonadota</taxon>
        <taxon>Betaproteobacteria</taxon>
        <taxon>Burkholderiales</taxon>
        <taxon>Oxalobacteraceae</taxon>
        <taxon>Telluria group</taxon>
        <taxon>Rugamonas</taxon>
    </lineage>
</organism>
<dbReference type="Proteomes" id="UP000199470">
    <property type="component" value="Unassembled WGS sequence"/>
</dbReference>
<proteinExistence type="predicted"/>
<dbReference type="AlphaFoldDB" id="A0A1I4NF55"/>